<dbReference type="GO" id="GO:0009245">
    <property type="term" value="P:lipid A biosynthetic process"/>
    <property type="evidence" value="ECO:0007669"/>
    <property type="project" value="TreeGrafter"/>
</dbReference>
<dbReference type="EMBL" id="AZJI01000005">
    <property type="protein sequence ID" value="ETD23547.1"/>
    <property type="molecule type" value="Genomic_DNA"/>
</dbReference>
<dbReference type="HOGENOM" id="CLU_080125_0_0_7"/>
<dbReference type="AlphaFoldDB" id="V8C8Z8"/>
<dbReference type="eggNOG" id="COG2908">
    <property type="taxonomic scope" value="Bacteria"/>
</dbReference>
<keyword evidence="2" id="KW-1185">Reference proteome</keyword>
<reference evidence="1 2" key="1">
    <citation type="journal article" date="2014" name="Genome Announc.">
        <title>Draft genome sequences of six enterohepatic helicobacter species isolated from humans and one from rhesus macaques.</title>
        <authorList>
            <person name="Shen Z."/>
            <person name="Sheh A."/>
            <person name="Young S.K."/>
            <person name="Abouelliel A."/>
            <person name="Ward D.V."/>
            <person name="Earl A.M."/>
            <person name="Fox J.G."/>
        </authorList>
    </citation>
    <scope>NUCLEOTIDE SEQUENCE [LARGE SCALE GENOMIC DNA]</scope>
    <source>
        <strain evidence="1 2">MIT 99-5501</strain>
    </source>
</reference>
<dbReference type="PANTHER" id="PTHR34990:SF2">
    <property type="entry name" value="BLL8164 PROTEIN"/>
    <property type="match status" value="1"/>
</dbReference>
<accession>V8C8Z8</accession>
<dbReference type="PATRIC" id="fig|1357400.3.peg.1806"/>
<dbReference type="Proteomes" id="UP000018731">
    <property type="component" value="Unassembled WGS sequence"/>
</dbReference>
<name>V8C8Z8_9HELI</name>
<dbReference type="InterPro" id="IPR029052">
    <property type="entry name" value="Metallo-depent_PP-like"/>
</dbReference>
<dbReference type="GO" id="GO:0008758">
    <property type="term" value="F:UDP-2,3-diacylglucosamine hydrolase activity"/>
    <property type="evidence" value="ECO:0007669"/>
    <property type="project" value="TreeGrafter"/>
</dbReference>
<dbReference type="InterPro" id="IPR043461">
    <property type="entry name" value="LpxH-like"/>
</dbReference>
<dbReference type="SUPFAM" id="SSF56300">
    <property type="entry name" value="Metallo-dependent phosphatases"/>
    <property type="match status" value="1"/>
</dbReference>
<dbReference type="Gene3D" id="3.60.21.10">
    <property type="match status" value="1"/>
</dbReference>
<comment type="caution">
    <text evidence="1">The sequence shown here is derived from an EMBL/GenBank/DDBJ whole genome shotgun (WGS) entry which is preliminary data.</text>
</comment>
<evidence type="ECO:0000313" key="1">
    <source>
        <dbReference type="EMBL" id="ETD23547.1"/>
    </source>
</evidence>
<sequence>MYHADKMLLDKMLLCLKRGAVFIADSHYRGGGDCGGDLSMLDFVAKSSPKSSIESSPKKSAESALDLKKDTKASTDLHLLEVLDSFISLPPSDLPPQVFLMGDIADLFIGHIPSSLRANRHLIDKINALSQKCEVFYFEGNHDFGIDSSILPNVKIYPRFLQPALFDFDGQIYALAHGDIFIGNGYEIYIKAMNSALTLSALKLLDICSFGKIYDFANAKVNAKKIHHLEFAKDSFCSFVKRRVECYVNAIAKSSKICVGKSEGTSQKIQISGIIEGHFHIGQKISQSFGKFGDIEYISLPSFYCQREIFTLL</sequence>
<dbReference type="STRING" id="1357400.HMPREF2086_01352"/>
<dbReference type="PANTHER" id="PTHR34990">
    <property type="entry name" value="UDP-2,3-DIACYLGLUCOSAMINE HYDROLASE-RELATED"/>
    <property type="match status" value="1"/>
</dbReference>
<proteinExistence type="predicted"/>
<evidence type="ECO:0008006" key="3">
    <source>
        <dbReference type="Google" id="ProtNLM"/>
    </source>
</evidence>
<dbReference type="RefSeq" id="WP_023928094.1">
    <property type="nucleotide sequence ID" value="NZ_KI669454.1"/>
</dbReference>
<organism evidence="1 2">
    <name type="scientific">Helicobacter macacae MIT 99-5501</name>
    <dbReference type="NCBI Taxonomy" id="1357400"/>
    <lineage>
        <taxon>Bacteria</taxon>
        <taxon>Pseudomonadati</taxon>
        <taxon>Campylobacterota</taxon>
        <taxon>Epsilonproteobacteria</taxon>
        <taxon>Campylobacterales</taxon>
        <taxon>Helicobacteraceae</taxon>
        <taxon>Helicobacter</taxon>
    </lineage>
</organism>
<protein>
    <recommendedName>
        <fullName evidence="3">Calcineurin-like phosphoesterase domain-containing protein</fullName>
    </recommendedName>
</protein>
<evidence type="ECO:0000313" key="2">
    <source>
        <dbReference type="Proteomes" id="UP000018731"/>
    </source>
</evidence>
<gene>
    <name evidence="1" type="ORF">HMPREF2086_01352</name>
</gene>
<dbReference type="GO" id="GO:0016020">
    <property type="term" value="C:membrane"/>
    <property type="evidence" value="ECO:0007669"/>
    <property type="project" value="GOC"/>
</dbReference>